<sequence>MKHHNALAYKKEYQMLAAESPSQHRNHPPPNRIRINSSQSPNSPKPYQNPRSPSLPLQNHNDNPVQNFARNNHLSTTTTCNFTQTKRTSSLLRNLHPNIHYSQTKTLTLQDDTFVSNQMQLQINHAHDRNTCIC</sequence>
<name>A0A8T0J5E4_CERPU</name>
<evidence type="ECO:0000313" key="3">
    <source>
        <dbReference type="Proteomes" id="UP000822688"/>
    </source>
</evidence>
<feature type="compositionally biased region" description="Polar residues" evidence="1">
    <location>
        <begin position="34"/>
        <end position="73"/>
    </location>
</feature>
<dbReference type="Proteomes" id="UP000822688">
    <property type="component" value="Chromosome 1"/>
</dbReference>
<accession>A0A8T0J5E4</accession>
<proteinExistence type="predicted"/>
<feature type="region of interest" description="Disordered" evidence="1">
    <location>
        <begin position="1"/>
        <end position="73"/>
    </location>
</feature>
<evidence type="ECO:0000256" key="1">
    <source>
        <dbReference type="SAM" id="MobiDB-lite"/>
    </source>
</evidence>
<evidence type="ECO:0000313" key="2">
    <source>
        <dbReference type="EMBL" id="KAG0591140.1"/>
    </source>
</evidence>
<organism evidence="2 3">
    <name type="scientific">Ceratodon purpureus</name>
    <name type="common">Fire moss</name>
    <name type="synonym">Dicranum purpureum</name>
    <dbReference type="NCBI Taxonomy" id="3225"/>
    <lineage>
        <taxon>Eukaryota</taxon>
        <taxon>Viridiplantae</taxon>
        <taxon>Streptophyta</taxon>
        <taxon>Embryophyta</taxon>
        <taxon>Bryophyta</taxon>
        <taxon>Bryophytina</taxon>
        <taxon>Bryopsida</taxon>
        <taxon>Dicranidae</taxon>
        <taxon>Pseudoditrichales</taxon>
        <taxon>Ditrichaceae</taxon>
        <taxon>Ceratodon</taxon>
    </lineage>
</organism>
<gene>
    <name evidence="2" type="ORF">KC19_1G153100</name>
</gene>
<protein>
    <submittedName>
        <fullName evidence="2">Uncharacterized protein</fullName>
    </submittedName>
</protein>
<dbReference type="AlphaFoldDB" id="A0A8T0J5E4"/>
<reference evidence="2" key="1">
    <citation type="submission" date="2020-06" db="EMBL/GenBank/DDBJ databases">
        <title>WGS assembly of Ceratodon purpureus strain R40.</title>
        <authorList>
            <person name="Carey S.B."/>
            <person name="Jenkins J."/>
            <person name="Shu S."/>
            <person name="Lovell J.T."/>
            <person name="Sreedasyam A."/>
            <person name="Maumus F."/>
            <person name="Tiley G.P."/>
            <person name="Fernandez-Pozo N."/>
            <person name="Barry K."/>
            <person name="Chen C."/>
            <person name="Wang M."/>
            <person name="Lipzen A."/>
            <person name="Daum C."/>
            <person name="Saski C.A."/>
            <person name="Payton A.C."/>
            <person name="Mcbreen J.C."/>
            <person name="Conrad R.E."/>
            <person name="Kollar L.M."/>
            <person name="Olsson S."/>
            <person name="Huttunen S."/>
            <person name="Landis J.B."/>
            <person name="Wickett N.J."/>
            <person name="Johnson M.G."/>
            <person name="Rensing S.A."/>
            <person name="Grimwood J."/>
            <person name="Schmutz J."/>
            <person name="Mcdaniel S.F."/>
        </authorList>
    </citation>
    <scope>NUCLEOTIDE SEQUENCE</scope>
    <source>
        <strain evidence="2">R40</strain>
    </source>
</reference>
<comment type="caution">
    <text evidence="2">The sequence shown here is derived from an EMBL/GenBank/DDBJ whole genome shotgun (WGS) entry which is preliminary data.</text>
</comment>
<keyword evidence="3" id="KW-1185">Reference proteome</keyword>
<dbReference type="EMBL" id="CM026421">
    <property type="protein sequence ID" value="KAG0591140.1"/>
    <property type="molecule type" value="Genomic_DNA"/>
</dbReference>